<feature type="region of interest" description="Disordered" evidence="1">
    <location>
        <begin position="65"/>
        <end position="88"/>
    </location>
</feature>
<dbReference type="InterPro" id="IPR002557">
    <property type="entry name" value="Chitin-bd_dom"/>
</dbReference>
<comment type="caution">
    <text evidence="3">The sequence shown here is derived from an EMBL/GenBank/DDBJ whole genome shotgun (WGS) entry which is preliminary data.</text>
</comment>
<keyword evidence="4" id="KW-1185">Reference proteome</keyword>
<dbReference type="EMBL" id="RQTK01000147">
    <property type="protein sequence ID" value="RUS86206.1"/>
    <property type="molecule type" value="Genomic_DNA"/>
</dbReference>
<evidence type="ECO:0000259" key="2">
    <source>
        <dbReference type="PROSITE" id="PS50940"/>
    </source>
</evidence>
<dbReference type="GO" id="GO:0005576">
    <property type="term" value="C:extracellular region"/>
    <property type="evidence" value="ECO:0007669"/>
    <property type="project" value="InterPro"/>
</dbReference>
<feature type="domain" description="Chitin-binding type-2" evidence="2">
    <location>
        <begin position="1"/>
        <end position="56"/>
    </location>
</feature>
<dbReference type="GO" id="GO:0008061">
    <property type="term" value="F:chitin binding"/>
    <property type="evidence" value="ECO:0007669"/>
    <property type="project" value="InterPro"/>
</dbReference>
<evidence type="ECO:0000313" key="3">
    <source>
        <dbReference type="EMBL" id="RUS86206.1"/>
    </source>
</evidence>
<dbReference type="Proteomes" id="UP000271974">
    <property type="component" value="Unassembled WGS sequence"/>
</dbReference>
<dbReference type="InterPro" id="IPR036508">
    <property type="entry name" value="Chitin-bd_dom_sf"/>
</dbReference>
<dbReference type="AlphaFoldDB" id="A0A3S1BL18"/>
<feature type="non-terminal residue" evidence="3">
    <location>
        <position position="1"/>
    </location>
</feature>
<evidence type="ECO:0000313" key="4">
    <source>
        <dbReference type="Proteomes" id="UP000271974"/>
    </source>
</evidence>
<name>A0A3S1BL18_ELYCH</name>
<gene>
    <name evidence="3" type="ORF">EGW08_006052</name>
</gene>
<sequence>ECEGRVDGLYASQQEGCNKFIICRNNLTVESKECDLYLLYDSLCQTCLVRSSTCSPEGRALDRHRFSKDTSQIPNSSNKSTCEERKKQTEEFLQYRRRRKREGRIEELE</sequence>
<organism evidence="3 4">
    <name type="scientific">Elysia chlorotica</name>
    <name type="common">Eastern emerald elysia</name>
    <name type="synonym">Sea slug</name>
    <dbReference type="NCBI Taxonomy" id="188477"/>
    <lineage>
        <taxon>Eukaryota</taxon>
        <taxon>Metazoa</taxon>
        <taxon>Spiralia</taxon>
        <taxon>Lophotrochozoa</taxon>
        <taxon>Mollusca</taxon>
        <taxon>Gastropoda</taxon>
        <taxon>Heterobranchia</taxon>
        <taxon>Euthyneura</taxon>
        <taxon>Panpulmonata</taxon>
        <taxon>Sacoglossa</taxon>
        <taxon>Placobranchoidea</taxon>
        <taxon>Plakobranchidae</taxon>
        <taxon>Elysia</taxon>
    </lineage>
</organism>
<dbReference type="OrthoDB" id="7886528at2759"/>
<reference evidence="3 4" key="1">
    <citation type="submission" date="2019-01" db="EMBL/GenBank/DDBJ databases">
        <title>A draft genome assembly of the solar-powered sea slug Elysia chlorotica.</title>
        <authorList>
            <person name="Cai H."/>
            <person name="Li Q."/>
            <person name="Fang X."/>
            <person name="Li J."/>
            <person name="Curtis N.E."/>
            <person name="Altenburger A."/>
            <person name="Shibata T."/>
            <person name="Feng M."/>
            <person name="Maeda T."/>
            <person name="Schwartz J.A."/>
            <person name="Shigenobu S."/>
            <person name="Lundholm N."/>
            <person name="Nishiyama T."/>
            <person name="Yang H."/>
            <person name="Hasebe M."/>
            <person name="Li S."/>
            <person name="Pierce S.K."/>
            <person name="Wang J."/>
        </authorList>
    </citation>
    <scope>NUCLEOTIDE SEQUENCE [LARGE SCALE GENOMIC DNA]</scope>
    <source>
        <strain evidence="3">EC2010</strain>
        <tissue evidence="3">Whole organism of an adult</tissue>
    </source>
</reference>
<accession>A0A3S1BL18</accession>
<feature type="compositionally biased region" description="Polar residues" evidence="1">
    <location>
        <begin position="69"/>
        <end position="80"/>
    </location>
</feature>
<dbReference type="SUPFAM" id="SSF57625">
    <property type="entry name" value="Invertebrate chitin-binding proteins"/>
    <property type="match status" value="1"/>
</dbReference>
<dbReference type="Pfam" id="PF01607">
    <property type="entry name" value="CBM_14"/>
    <property type="match status" value="1"/>
</dbReference>
<dbReference type="PROSITE" id="PS50940">
    <property type="entry name" value="CHIT_BIND_II"/>
    <property type="match status" value="1"/>
</dbReference>
<evidence type="ECO:0000256" key="1">
    <source>
        <dbReference type="SAM" id="MobiDB-lite"/>
    </source>
</evidence>
<proteinExistence type="predicted"/>
<protein>
    <recommendedName>
        <fullName evidence="2">Chitin-binding type-2 domain-containing protein</fullName>
    </recommendedName>
</protein>